<comment type="caution">
    <text evidence="1">The sequence shown here is derived from an EMBL/GenBank/DDBJ whole genome shotgun (WGS) entry which is preliminary data.</text>
</comment>
<dbReference type="Proteomes" id="UP001062846">
    <property type="component" value="Chromosome 7"/>
</dbReference>
<sequence length="720" mass="82071">MNAESLLASAAINIGLAFVILSLFSVFKRQPSNAGIYYARRLALGHHIPFDHSFTLRRFLPAVSWISRAIYVTEDEILEISGLDGLVFIRLFKFGINFFSICSLVGLVILLPLNYTAHDGPSKSSDSMSMDSFTISNGESGMLSYQWLWVHFVCLWLISVYGLYLLYKEYDDILKKRIQQLCNNRHRPDQLTVLVREIPLCEEHKAHGCCVEDFFSKHHAYAYGSYQILYDGKNLDELLKEAKRISRKIENLRHHPVAKNRNKEFMITLSDSIREDAKIARYGERLDALCQKIGHIQRRKLFEEKELPVAFVTFRNRWGAALAAQSQQNSNPLLWITEMAPEPRDVLWRNLAIPYKQLPLYKIGVYTAASLLTLFFTIPVTAIQGIAKYERLKKWFPPAMAIRLIPGLGPVITGYLPSAILTGFIYIVPFAMLAMAKLAGYVSRSKKEIKACDMVFYFLVGNVFFLSLLSGTLLDQIGQSFTHPKDFPSRLASAVSAQADFFMTYILTNGLAGFSLEILQPGLLIWDSLKSCTCDRGKGTNLYLYSLPYYRYVPLVSLSILIGMVYSVVAPLLLPLLIVYFFLGYVVFINQIEDVYETTYETCGQYWPYIHRYIFLAIVLTQITMMGLFGLKSKPAASFATIPLLLFTLMFNEYCKMRFNPTFFNYPVQEAKRNDELDEKSGLLEANYQKALDAYCPPCLRPVKFTVEESSSSQPFISLT</sequence>
<dbReference type="EMBL" id="CM046394">
    <property type="protein sequence ID" value="KAI8545928.1"/>
    <property type="molecule type" value="Genomic_DNA"/>
</dbReference>
<protein>
    <submittedName>
        <fullName evidence="1">Uncharacterized protein</fullName>
    </submittedName>
</protein>
<keyword evidence="2" id="KW-1185">Reference proteome</keyword>
<evidence type="ECO:0000313" key="2">
    <source>
        <dbReference type="Proteomes" id="UP001062846"/>
    </source>
</evidence>
<accession>A0ACC0MY12</accession>
<proteinExistence type="predicted"/>
<gene>
    <name evidence="1" type="ORF">RHMOL_Rhmol07G0075500</name>
</gene>
<evidence type="ECO:0000313" key="1">
    <source>
        <dbReference type="EMBL" id="KAI8545928.1"/>
    </source>
</evidence>
<name>A0ACC0MY12_RHOML</name>
<reference evidence="1" key="1">
    <citation type="submission" date="2022-02" db="EMBL/GenBank/DDBJ databases">
        <title>Plant Genome Project.</title>
        <authorList>
            <person name="Zhang R.-G."/>
        </authorList>
    </citation>
    <scope>NUCLEOTIDE SEQUENCE</scope>
    <source>
        <strain evidence="1">AT1</strain>
    </source>
</reference>
<organism evidence="1 2">
    <name type="scientific">Rhododendron molle</name>
    <name type="common">Chinese azalea</name>
    <name type="synonym">Azalea mollis</name>
    <dbReference type="NCBI Taxonomy" id="49168"/>
    <lineage>
        <taxon>Eukaryota</taxon>
        <taxon>Viridiplantae</taxon>
        <taxon>Streptophyta</taxon>
        <taxon>Embryophyta</taxon>
        <taxon>Tracheophyta</taxon>
        <taxon>Spermatophyta</taxon>
        <taxon>Magnoliopsida</taxon>
        <taxon>eudicotyledons</taxon>
        <taxon>Gunneridae</taxon>
        <taxon>Pentapetalae</taxon>
        <taxon>asterids</taxon>
        <taxon>Ericales</taxon>
        <taxon>Ericaceae</taxon>
        <taxon>Ericoideae</taxon>
        <taxon>Rhodoreae</taxon>
        <taxon>Rhododendron</taxon>
    </lineage>
</organism>